<gene>
    <name evidence="12" type="primary">LOC108825616</name>
</gene>
<dbReference type="GO" id="GO:0006952">
    <property type="term" value="P:defense response"/>
    <property type="evidence" value="ECO:0007669"/>
    <property type="project" value="UniProtKB-KW"/>
</dbReference>
<evidence type="ECO:0000256" key="4">
    <source>
        <dbReference type="ARBA" id="ARBA00022741"/>
    </source>
</evidence>
<accession>A0A6J0L4N9</accession>
<dbReference type="InterPro" id="IPR032675">
    <property type="entry name" value="LRR_dom_sf"/>
</dbReference>
<dbReference type="PANTHER" id="PTHR33463:SF210">
    <property type="entry name" value="NB-ARC DOMAIN-CONTAINING PROTEIN"/>
    <property type="match status" value="1"/>
</dbReference>
<dbReference type="InterPro" id="IPR042197">
    <property type="entry name" value="Apaf_helical"/>
</dbReference>
<keyword evidence="6" id="KW-0067">ATP-binding</keyword>
<feature type="domain" description="NB-ARC" evidence="8">
    <location>
        <begin position="156"/>
        <end position="326"/>
    </location>
</feature>
<organism evidence="11 12">
    <name type="scientific">Raphanus sativus</name>
    <name type="common">Radish</name>
    <name type="synonym">Raphanus raphanistrum var. sativus</name>
    <dbReference type="NCBI Taxonomy" id="3726"/>
    <lineage>
        <taxon>Eukaryota</taxon>
        <taxon>Viridiplantae</taxon>
        <taxon>Streptophyta</taxon>
        <taxon>Embryophyta</taxon>
        <taxon>Tracheophyta</taxon>
        <taxon>Spermatophyta</taxon>
        <taxon>Magnoliopsida</taxon>
        <taxon>eudicotyledons</taxon>
        <taxon>Gunneridae</taxon>
        <taxon>Pentapetalae</taxon>
        <taxon>rosids</taxon>
        <taxon>malvids</taxon>
        <taxon>Brassicales</taxon>
        <taxon>Brassicaceae</taxon>
        <taxon>Brassiceae</taxon>
        <taxon>Raphanus</taxon>
    </lineage>
</organism>
<feature type="domain" description="Disease resistance R13L4/SHOC-2-like LRR" evidence="10">
    <location>
        <begin position="524"/>
        <end position="832"/>
    </location>
</feature>
<dbReference type="InterPro" id="IPR058922">
    <property type="entry name" value="WHD_DRP"/>
</dbReference>
<dbReference type="AlphaFoldDB" id="A0A6J0L4N9"/>
<dbReference type="GO" id="GO:0043531">
    <property type="term" value="F:ADP binding"/>
    <property type="evidence" value="ECO:0007669"/>
    <property type="project" value="InterPro"/>
</dbReference>
<dbReference type="Pfam" id="PF23598">
    <property type="entry name" value="LRR_14"/>
    <property type="match status" value="1"/>
</dbReference>
<evidence type="ECO:0000259" key="9">
    <source>
        <dbReference type="Pfam" id="PF23559"/>
    </source>
</evidence>
<dbReference type="SUPFAM" id="SSF52540">
    <property type="entry name" value="P-loop containing nucleoside triphosphate hydrolases"/>
    <property type="match status" value="1"/>
</dbReference>
<feature type="coiled-coil region" evidence="7">
    <location>
        <begin position="27"/>
        <end position="61"/>
    </location>
</feature>
<keyword evidence="3" id="KW-0677">Repeat</keyword>
<dbReference type="FunFam" id="3.40.50.300:FF:001091">
    <property type="entry name" value="Probable disease resistance protein At1g61300"/>
    <property type="match status" value="1"/>
</dbReference>
<dbReference type="Gene3D" id="3.40.50.300">
    <property type="entry name" value="P-loop containing nucleotide triphosphate hydrolases"/>
    <property type="match status" value="1"/>
</dbReference>
<keyword evidence="11" id="KW-1185">Reference proteome</keyword>
<evidence type="ECO:0000256" key="1">
    <source>
        <dbReference type="ARBA" id="ARBA00008894"/>
    </source>
</evidence>
<dbReference type="FunFam" id="1.10.10.10:FF:000322">
    <property type="entry name" value="Probable disease resistance protein At1g63360"/>
    <property type="match status" value="1"/>
</dbReference>
<keyword evidence="2" id="KW-0433">Leucine-rich repeat</keyword>
<evidence type="ECO:0000259" key="8">
    <source>
        <dbReference type="Pfam" id="PF00931"/>
    </source>
</evidence>
<keyword evidence="4" id="KW-0547">Nucleotide-binding</keyword>
<evidence type="ECO:0000259" key="10">
    <source>
        <dbReference type="Pfam" id="PF23598"/>
    </source>
</evidence>
<dbReference type="Gene3D" id="1.10.8.430">
    <property type="entry name" value="Helical domain of apoptotic protease-activating factors"/>
    <property type="match status" value="1"/>
</dbReference>
<reference evidence="12" key="2">
    <citation type="submission" date="2025-08" db="UniProtKB">
        <authorList>
            <consortium name="RefSeq"/>
        </authorList>
    </citation>
    <scope>IDENTIFICATION</scope>
    <source>
        <tissue evidence="12">Leaf</tissue>
    </source>
</reference>
<protein>
    <submittedName>
        <fullName evidence="12">Disease resistance protein At1g63350</fullName>
    </submittedName>
</protein>
<dbReference type="GO" id="GO:0005524">
    <property type="term" value="F:ATP binding"/>
    <property type="evidence" value="ECO:0007669"/>
    <property type="project" value="UniProtKB-KW"/>
</dbReference>
<reference evidence="11" key="1">
    <citation type="journal article" date="2019" name="Database">
        <title>The radish genome database (RadishGD): an integrated information resource for radish genomics.</title>
        <authorList>
            <person name="Yu H.J."/>
            <person name="Baek S."/>
            <person name="Lee Y.J."/>
            <person name="Cho A."/>
            <person name="Mun J.H."/>
        </authorList>
    </citation>
    <scope>NUCLEOTIDE SEQUENCE [LARGE SCALE GENOMIC DNA]</scope>
    <source>
        <strain evidence="11">cv. WK10039</strain>
    </source>
</reference>
<dbReference type="InterPro" id="IPR036388">
    <property type="entry name" value="WH-like_DNA-bd_sf"/>
</dbReference>
<dbReference type="InterPro" id="IPR055414">
    <property type="entry name" value="LRR_R13L4/SHOC2-like"/>
</dbReference>
<evidence type="ECO:0000256" key="6">
    <source>
        <dbReference type="ARBA" id="ARBA00022840"/>
    </source>
</evidence>
<dbReference type="InterPro" id="IPR002182">
    <property type="entry name" value="NB-ARC"/>
</dbReference>
<evidence type="ECO:0000256" key="5">
    <source>
        <dbReference type="ARBA" id="ARBA00022821"/>
    </source>
</evidence>
<dbReference type="GeneID" id="108825616"/>
<dbReference type="PANTHER" id="PTHR33463">
    <property type="entry name" value="NB-ARC DOMAIN-CONTAINING PROTEIN-RELATED"/>
    <property type="match status" value="1"/>
</dbReference>
<proteinExistence type="inferred from homology"/>
<keyword evidence="5" id="KW-0611">Plant defense</keyword>
<sequence>MGISFSIPCDPCINKISRWLDERIACLHDLKKNLTSLATAMEELAAKRDDWLRRITREEDRGLRRLVEVQVWLTRVETIEKEVNDLLDGRDVELQKLCLCGFCSYSLKSSYRYGRSVILMLRRVEILKSQDFEVLVEQNQISEVQEVQIKPVIVGQETMLEKAWKQLKEDGVGIMGFYGMGGVGKTTLLTQINNKFGDKRCGFDFVIWVVVSKDLQLDNIQDEVARKVGLGGEEWREKQKSQKTEDMYNFLRKKRFVLLLDDIWEKVDLTKIGIPIPTTENQCRVAFTTRSQDVCARMGAENAMEVQCLSDEDAFDLFQKKVGKVTLGSDPEIPNLARVVARKCRGLPLALDVIGETMSCKRTIQEWNHAIDILTSYAIEFSGMEDQILPLLKFSYDSLKGEKVKACLLYCALLPEDYEILKETLIDYWICEGIIDASEGTERAENKGYEIIGSLVRASLLMDRHRTKSVCMHDVVREMALWIASDLGKQKEAFVVRAGVGLSVMPKVKNWEVVKRMSLCENGIYLLPGSPKCQELKTFLMRSAGVRSISSEFFEYMQKLVVLDLSHNGDLSELPNGISKLVSLQYLNLSWTRISALRMDLLQALINLNHLDLRETHELWSIAGISRLHNLKTLKLSYSYFSWDRYTVEELESLEHLEILTIGFRISQSFEHFLRSRKLMRCTRSIEFCDSSRGLTNSRQPFEISLPVVAMDKLRDFSIRECRVYEIKMENICMAFSSLHDSSSPRFLNLSHVDITFCDCLRELTLLMLAPNLKSLHVSDSRELEDIINKEKGDLSGIGPFPKLVSLKLKNLPELKNIYWNPLPFPYLQEIHVSECSNLKKLPLYSQSGKHGDDGLIIYYREKEWIDCVEWEDEATKIRFLSSCKKV</sequence>
<dbReference type="SUPFAM" id="SSF52058">
    <property type="entry name" value="L domain-like"/>
    <property type="match status" value="1"/>
</dbReference>
<dbReference type="Gene3D" id="1.10.10.10">
    <property type="entry name" value="Winged helix-like DNA-binding domain superfamily/Winged helix DNA-binding domain"/>
    <property type="match status" value="1"/>
</dbReference>
<dbReference type="Pfam" id="PF00931">
    <property type="entry name" value="NB-ARC"/>
    <property type="match status" value="1"/>
</dbReference>
<dbReference type="RefSeq" id="XP_018454444.1">
    <property type="nucleotide sequence ID" value="XM_018598942.2"/>
</dbReference>
<dbReference type="InterPro" id="IPR050905">
    <property type="entry name" value="Plant_NBS-LRR"/>
</dbReference>
<dbReference type="Proteomes" id="UP000504610">
    <property type="component" value="Chromosome 9"/>
</dbReference>
<dbReference type="InterPro" id="IPR027417">
    <property type="entry name" value="P-loop_NTPase"/>
</dbReference>
<dbReference type="OrthoDB" id="1101056at2759"/>
<comment type="similarity">
    <text evidence="1">Belongs to the disease resistance NB-LRR family.</text>
</comment>
<dbReference type="Pfam" id="PF23559">
    <property type="entry name" value="WHD_DRP"/>
    <property type="match status" value="1"/>
</dbReference>
<evidence type="ECO:0000256" key="3">
    <source>
        <dbReference type="ARBA" id="ARBA00022737"/>
    </source>
</evidence>
<evidence type="ECO:0000256" key="7">
    <source>
        <dbReference type="SAM" id="Coils"/>
    </source>
</evidence>
<name>A0A6J0L4N9_RAPSA</name>
<evidence type="ECO:0000313" key="11">
    <source>
        <dbReference type="Proteomes" id="UP000504610"/>
    </source>
</evidence>
<dbReference type="Gene3D" id="3.80.10.10">
    <property type="entry name" value="Ribonuclease Inhibitor"/>
    <property type="match status" value="2"/>
</dbReference>
<evidence type="ECO:0000313" key="12">
    <source>
        <dbReference type="RefSeq" id="XP_018454444.1"/>
    </source>
</evidence>
<dbReference type="FunFam" id="1.10.8.430:FF:000003">
    <property type="entry name" value="Probable disease resistance protein At5g66910"/>
    <property type="match status" value="1"/>
</dbReference>
<keyword evidence="7" id="KW-0175">Coiled coil</keyword>
<evidence type="ECO:0000256" key="2">
    <source>
        <dbReference type="ARBA" id="ARBA00022614"/>
    </source>
</evidence>
<dbReference type="PRINTS" id="PR00364">
    <property type="entry name" value="DISEASERSIST"/>
</dbReference>
<dbReference type="KEGG" id="rsz:108825616"/>
<feature type="domain" description="Disease resistance protein winged helix" evidence="9">
    <location>
        <begin position="414"/>
        <end position="480"/>
    </location>
</feature>